<reference evidence="1" key="1">
    <citation type="submission" date="2021-01" db="EMBL/GenBank/DDBJ databases">
        <title>Fulvivirga kasyanovii gen. nov., sp nov., a novel member of the phylum Bacteroidetes isolated from seawater in a mussel farm.</title>
        <authorList>
            <person name="Zhao L.-H."/>
            <person name="Wang Z.-J."/>
        </authorList>
    </citation>
    <scope>NUCLEOTIDE SEQUENCE</scope>
    <source>
        <strain evidence="1">29W222</strain>
    </source>
</reference>
<dbReference type="NCBIfam" id="TIGR01681">
    <property type="entry name" value="HAD-SF-IIIC"/>
    <property type="match status" value="1"/>
</dbReference>
<dbReference type="InterPro" id="IPR036412">
    <property type="entry name" value="HAD-like_sf"/>
</dbReference>
<dbReference type="Gene3D" id="3.40.630.30">
    <property type="match status" value="1"/>
</dbReference>
<proteinExistence type="predicted"/>
<dbReference type="RefSeq" id="WP_202858856.1">
    <property type="nucleotide sequence ID" value="NZ_JAEUGD010000066.1"/>
</dbReference>
<keyword evidence="2" id="KW-1185">Reference proteome</keyword>
<dbReference type="AlphaFoldDB" id="A0A937KE43"/>
<dbReference type="InterPro" id="IPR010037">
    <property type="entry name" value="FkbH_domain"/>
</dbReference>
<dbReference type="EMBL" id="JAEUGD010000066">
    <property type="protein sequence ID" value="MBL6449327.1"/>
    <property type="molecule type" value="Genomic_DNA"/>
</dbReference>
<comment type="caution">
    <text evidence="1">The sequence shown here is derived from an EMBL/GenBank/DDBJ whole genome shotgun (WGS) entry which is preliminary data.</text>
</comment>
<dbReference type="InterPro" id="IPR041492">
    <property type="entry name" value="HAD_2"/>
</dbReference>
<dbReference type="Gene3D" id="3.40.50.1000">
    <property type="entry name" value="HAD superfamily/HAD-like"/>
    <property type="match status" value="1"/>
</dbReference>
<organism evidence="1 2">
    <name type="scientific">Fulvivirga marina</name>
    <dbReference type="NCBI Taxonomy" id="2494733"/>
    <lineage>
        <taxon>Bacteria</taxon>
        <taxon>Pseudomonadati</taxon>
        <taxon>Bacteroidota</taxon>
        <taxon>Cytophagia</taxon>
        <taxon>Cytophagales</taxon>
        <taxon>Fulvivirgaceae</taxon>
        <taxon>Fulvivirga</taxon>
    </lineage>
</organism>
<dbReference type="Pfam" id="PF13419">
    <property type="entry name" value="HAD_2"/>
    <property type="match status" value="1"/>
</dbReference>
<evidence type="ECO:0000313" key="1">
    <source>
        <dbReference type="EMBL" id="MBL6449327.1"/>
    </source>
</evidence>
<protein>
    <submittedName>
        <fullName evidence="1">HAD-IIIC family phosphatase</fullName>
    </submittedName>
</protein>
<accession>A0A937KE43</accession>
<dbReference type="SUPFAM" id="SSF56784">
    <property type="entry name" value="HAD-like"/>
    <property type="match status" value="1"/>
</dbReference>
<name>A0A937KE43_9BACT</name>
<dbReference type="Proteomes" id="UP000614216">
    <property type="component" value="Unassembled WGS sequence"/>
</dbReference>
<sequence>MTFSKEVKCIVWDLDNTIWEGVLTEPEDVKLKPGLIEVIKELDRRGILHSIASKNNYEDAWEQLKTFGISEYFLYPEIHWDTKSGSISRIRENLNIGIDTIVFIDDQPFERDEVSSVHTEVETFDAVDFKSLIENPRFLPRFITEDSGRRRLMYQEEMVRKKDEEGYKGPQEGFLATLNMEFAISEAKEEDLQRAVELTERTNQLNATGRTYSYEELQSYMTSDGHKLYICELTDKYGSYGKIGLALVEITEGHWHLKMMLMSCRVLSRSVGTVLMTYIMNQAKSEGKKLRADFKQTDRNKMMYVTYRFSNFSELENDGQGNIVFENDLTQIQPFPHYIKVELPEDIIENSTLMVK</sequence>
<evidence type="ECO:0000313" key="2">
    <source>
        <dbReference type="Proteomes" id="UP000614216"/>
    </source>
</evidence>
<dbReference type="SUPFAM" id="SSF55729">
    <property type="entry name" value="Acyl-CoA N-acyltransferases (Nat)"/>
    <property type="match status" value="1"/>
</dbReference>
<dbReference type="InterPro" id="IPR016181">
    <property type="entry name" value="Acyl_CoA_acyltransferase"/>
</dbReference>
<dbReference type="InterPro" id="IPR023214">
    <property type="entry name" value="HAD_sf"/>
</dbReference>
<dbReference type="InterPro" id="IPR010033">
    <property type="entry name" value="HAD_SF_ppase_IIIC"/>
</dbReference>
<gene>
    <name evidence="1" type="ORF">JMN32_23655</name>
</gene>
<dbReference type="NCBIfam" id="TIGR01686">
    <property type="entry name" value="FkbH"/>
    <property type="match status" value="1"/>
</dbReference>